<comment type="caution">
    <text evidence="3">The sequence shown here is derived from an EMBL/GenBank/DDBJ whole genome shotgun (WGS) entry which is preliminary data.</text>
</comment>
<evidence type="ECO:0008006" key="5">
    <source>
        <dbReference type="Google" id="ProtNLM"/>
    </source>
</evidence>
<sequence length="380" mass="42111">MKLLGTAIITGGALVCASGASIHPSYGKREEAVKVYEDVTEPPFVAGIIGKEEQLQVENSKDNQVIQEDSQDEEQETDIQEDSQKDTLEDDLQNESQEDTQEIEIQKNSREDNSATGDGLMQFDGDAIFEDDEEEEDDEEDDEMDVLDDDNNEEGVLKNKQGQVKIMSSDHHHDEEEEEEEEEDDDDHEGRNKQQFGGFWSSPQDFEKDIPEKAVDQKEEKKGSNKKEQHTNNGDNYKDKQLHHDDEIKSVPLPNYQGQKHDEQEDVSSMNTETARVNNEDLEKENTMVKSASILPSDATSPVVLETHTIHSASSLPTPVFNAASVSTSNGNSVSHPSATSSIHSASNASTVASEASMLNQLFTLPTLLAITGALVWFLA</sequence>
<feature type="compositionally biased region" description="Basic and acidic residues" evidence="1">
    <location>
        <begin position="104"/>
        <end position="113"/>
    </location>
</feature>
<dbReference type="Proteomes" id="UP001209540">
    <property type="component" value="Unassembled WGS sequence"/>
</dbReference>
<feature type="region of interest" description="Disordered" evidence="1">
    <location>
        <begin position="55"/>
        <end position="270"/>
    </location>
</feature>
<feature type="signal peptide" evidence="2">
    <location>
        <begin position="1"/>
        <end position="19"/>
    </location>
</feature>
<feature type="compositionally biased region" description="Acidic residues" evidence="1">
    <location>
        <begin position="88"/>
        <end position="102"/>
    </location>
</feature>
<evidence type="ECO:0000256" key="2">
    <source>
        <dbReference type="SAM" id="SignalP"/>
    </source>
</evidence>
<feature type="chain" id="PRO_5041925987" description="Midasin" evidence="2">
    <location>
        <begin position="20"/>
        <end position="380"/>
    </location>
</feature>
<accession>A0AAD5K4U2</accession>
<feature type="compositionally biased region" description="Basic and acidic residues" evidence="1">
    <location>
        <begin position="205"/>
        <end position="249"/>
    </location>
</feature>
<feature type="compositionally biased region" description="Acidic residues" evidence="1">
    <location>
        <begin position="175"/>
        <end position="187"/>
    </location>
</feature>
<organism evidence="3 4">
    <name type="scientific">Phascolomyces articulosus</name>
    <dbReference type="NCBI Taxonomy" id="60185"/>
    <lineage>
        <taxon>Eukaryota</taxon>
        <taxon>Fungi</taxon>
        <taxon>Fungi incertae sedis</taxon>
        <taxon>Mucoromycota</taxon>
        <taxon>Mucoromycotina</taxon>
        <taxon>Mucoromycetes</taxon>
        <taxon>Mucorales</taxon>
        <taxon>Lichtheimiaceae</taxon>
        <taxon>Phascolomyces</taxon>
    </lineage>
</organism>
<name>A0AAD5K4U2_9FUNG</name>
<feature type="compositionally biased region" description="Acidic residues" evidence="1">
    <location>
        <begin position="127"/>
        <end position="153"/>
    </location>
</feature>
<protein>
    <recommendedName>
        <fullName evidence="5">Midasin</fullName>
    </recommendedName>
</protein>
<dbReference type="EMBL" id="JAIXMP010000023">
    <property type="protein sequence ID" value="KAI9255180.1"/>
    <property type="molecule type" value="Genomic_DNA"/>
</dbReference>
<reference evidence="3" key="1">
    <citation type="journal article" date="2022" name="IScience">
        <title>Evolution of zygomycete secretomes and the origins of terrestrial fungal ecologies.</title>
        <authorList>
            <person name="Chang Y."/>
            <person name="Wang Y."/>
            <person name="Mondo S."/>
            <person name="Ahrendt S."/>
            <person name="Andreopoulos W."/>
            <person name="Barry K."/>
            <person name="Beard J."/>
            <person name="Benny G.L."/>
            <person name="Blankenship S."/>
            <person name="Bonito G."/>
            <person name="Cuomo C."/>
            <person name="Desiro A."/>
            <person name="Gervers K.A."/>
            <person name="Hundley H."/>
            <person name="Kuo A."/>
            <person name="LaButti K."/>
            <person name="Lang B.F."/>
            <person name="Lipzen A."/>
            <person name="O'Donnell K."/>
            <person name="Pangilinan J."/>
            <person name="Reynolds N."/>
            <person name="Sandor L."/>
            <person name="Smith M.E."/>
            <person name="Tsang A."/>
            <person name="Grigoriev I.V."/>
            <person name="Stajich J.E."/>
            <person name="Spatafora J.W."/>
        </authorList>
    </citation>
    <scope>NUCLEOTIDE SEQUENCE</scope>
    <source>
        <strain evidence="3">RSA 2281</strain>
    </source>
</reference>
<gene>
    <name evidence="3" type="ORF">BDA99DRAFT_562450</name>
</gene>
<proteinExistence type="predicted"/>
<feature type="compositionally biased region" description="Polar residues" evidence="1">
    <location>
        <begin position="56"/>
        <end position="65"/>
    </location>
</feature>
<reference evidence="3" key="2">
    <citation type="submission" date="2023-02" db="EMBL/GenBank/DDBJ databases">
        <authorList>
            <consortium name="DOE Joint Genome Institute"/>
            <person name="Mondo S.J."/>
            <person name="Chang Y."/>
            <person name="Wang Y."/>
            <person name="Ahrendt S."/>
            <person name="Andreopoulos W."/>
            <person name="Barry K."/>
            <person name="Beard J."/>
            <person name="Benny G.L."/>
            <person name="Blankenship S."/>
            <person name="Bonito G."/>
            <person name="Cuomo C."/>
            <person name="Desiro A."/>
            <person name="Gervers K.A."/>
            <person name="Hundley H."/>
            <person name="Kuo A."/>
            <person name="LaButti K."/>
            <person name="Lang B.F."/>
            <person name="Lipzen A."/>
            <person name="O'Donnell K."/>
            <person name="Pangilinan J."/>
            <person name="Reynolds N."/>
            <person name="Sandor L."/>
            <person name="Smith M.W."/>
            <person name="Tsang A."/>
            <person name="Grigoriev I.V."/>
            <person name="Stajich J.E."/>
            <person name="Spatafora J.W."/>
        </authorList>
    </citation>
    <scope>NUCLEOTIDE SEQUENCE</scope>
    <source>
        <strain evidence="3">RSA 2281</strain>
    </source>
</reference>
<evidence type="ECO:0000256" key="1">
    <source>
        <dbReference type="SAM" id="MobiDB-lite"/>
    </source>
</evidence>
<feature type="compositionally biased region" description="Acidic residues" evidence="1">
    <location>
        <begin position="69"/>
        <end position="81"/>
    </location>
</feature>
<dbReference type="AlphaFoldDB" id="A0AAD5K4U2"/>
<evidence type="ECO:0000313" key="4">
    <source>
        <dbReference type="Proteomes" id="UP001209540"/>
    </source>
</evidence>
<keyword evidence="2" id="KW-0732">Signal</keyword>
<evidence type="ECO:0000313" key="3">
    <source>
        <dbReference type="EMBL" id="KAI9255180.1"/>
    </source>
</evidence>
<keyword evidence="4" id="KW-1185">Reference proteome</keyword>